<organism evidence="11 12">
    <name type="scientific">Luteolibacter ambystomatis</name>
    <dbReference type="NCBI Taxonomy" id="2824561"/>
    <lineage>
        <taxon>Bacteria</taxon>
        <taxon>Pseudomonadati</taxon>
        <taxon>Verrucomicrobiota</taxon>
        <taxon>Verrucomicrobiia</taxon>
        <taxon>Verrucomicrobiales</taxon>
        <taxon>Verrucomicrobiaceae</taxon>
        <taxon>Luteolibacter</taxon>
    </lineage>
</organism>
<dbReference type="CDD" id="cd07571">
    <property type="entry name" value="ALP_N-acyl_transferase"/>
    <property type="match status" value="1"/>
</dbReference>
<dbReference type="AlphaFoldDB" id="A0A975PEM9"/>
<reference evidence="11" key="1">
    <citation type="submission" date="2021-04" db="EMBL/GenBank/DDBJ databases">
        <title>Luteolibacter sp. 32A isolated from the skin of an Anderson's salamander (Ambystoma andersonii).</title>
        <authorList>
            <person name="Spergser J."/>
            <person name="Busse H.-J."/>
        </authorList>
    </citation>
    <scope>NUCLEOTIDE SEQUENCE</scope>
    <source>
        <strain evidence="11">32A</strain>
    </source>
</reference>
<dbReference type="InterPro" id="IPR004563">
    <property type="entry name" value="Apolipo_AcylTrfase"/>
</dbReference>
<feature type="transmembrane region" description="Helical" evidence="9">
    <location>
        <begin position="198"/>
        <end position="217"/>
    </location>
</feature>
<keyword evidence="8 9" id="KW-0012">Acyltransferase</keyword>
<dbReference type="PANTHER" id="PTHR38686">
    <property type="entry name" value="APOLIPOPROTEIN N-ACYLTRANSFERASE"/>
    <property type="match status" value="1"/>
</dbReference>
<feature type="transmembrane region" description="Helical" evidence="9">
    <location>
        <begin position="82"/>
        <end position="101"/>
    </location>
</feature>
<keyword evidence="12" id="KW-1185">Reference proteome</keyword>
<dbReference type="GO" id="GO:0016410">
    <property type="term" value="F:N-acyltransferase activity"/>
    <property type="evidence" value="ECO:0007669"/>
    <property type="project" value="UniProtKB-UniRule"/>
</dbReference>
<keyword evidence="5 9" id="KW-0812">Transmembrane</keyword>
<gene>
    <name evidence="9 11" type="primary">lnt</name>
    <name evidence="11" type="ORF">KBB96_01410</name>
</gene>
<sequence>MPFLTGILLRLAACVASAILLSLAFPPHDIGVLAWVALMPMLAALWSLTGRRAAWKGFGYGWIAGLCFFGLNVGWLGTVAPIAPYALGGYLALYFACFGAFTSKWGNPWRFGPGNWKTDLLFAFANAAFWAGLEWLRSWVITGFGWNSLGVSLHKMLPLAQAADLLGVLGLSLVMLFVQILVLLAVRRFVRRDRKTALAGLGSALATMVLLGGYGAWRMTTLEKLESFPMKALLVQANLPQEGPNVLVGAEETNMIYENLTSDALEPLKGTDRFPDWVIWPESSLAGRLLNTDDGRWGMWQPNIDTIHQVRQYGDFTLLFGITELQAIEQGDQLVEKPKGKAWNSMAVMGPHDDLQTFRKHHLVIFGETIPFVDTIPWLKDIYEQQSGMSYGGSFSAGEVLDPVLTPVRGQTVGVVPSICFEDTVPRLERKFVRPGPQVIVNVTNDGWFKESEAADQHFANAMFRAIELRRPMLRCANTGVSGVISMTGRTQRLTDANGSHFTAGSLLAEVVVPKDPPTTLYAALGDWPVILLGLAGWGIGFRLRKGRDLPVPSQS</sequence>
<feature type="transmembrane region" description="Helical" evidence="9">
    <location>
        <begin position="166"/>
        <end position="186"/>
    </location>
</feature>
<evidence type="ECO:0000256" key="5">
    <source>
        <dbReference type="ARBA" id="ARBA00022692"/>
    </source>
</evidence>
<evidence type="ECO:0000259" key="10">
    <source>
        <dbReference type="PROSITE" id="PS50263"/>
    </source>
</evidence>
<feature type="domain" description="CN hydrolase" evidence="10">
    <location>
        <begin position="235"/>
        <end position="513"/>
    </location>
</feature>
<dbReference type="GO" id="GO:0005886">
    <property type="term" value="C:plasma membrane"/>
    <property type="evidence" value="ECO:0007669"/>
    <property type="project" value="UniProtKB-SubCell"/>
</dbReference>
<name>A0A975PEM9_9BACT</name>
<proteinExistence type="inferred from homology"/>
<dbReference type="EC" id="2.3.1.269" evidence="9"/>
<dbReference type="NCBIfam" id="TIGR00546">
    <property type="entry name" value="lnt"/>
    <property type="match status" value="1"/>
</dbReference>
<feature type="transmembrane region" description="Helical" evidence="9">
    <location>
        <begin position="32"/>
        <end position="50"/>
    </location>
</feature>
<dbReference type="Pfam" id="PF20154">
    <property type="entry name" value="LNT_N"/>
    <property type="match status" value="1"/>
</dbReference>
<dbReference type="Pfam" id="PF00795">
    <property type="entry name" value="CN_hydrolase"/>
    <property type="match status" value="1"/>
</dbReference>
<evidence type="ECO:0000256" key="9">
    <source>
        <dbReference type="HAMAP-Rule" id="MF_01148"/>
    </source>
</evidence>
<accession>A0A975PEM9</accession>
<dbReference type="Gene3D" id="3.60.110.10">
    <property type="entry name" value="Carbon-nitrogen hydrolase"/>
    <property type="match status" value="1"/>
</dbReference>
<dbReference type="Proteomes" id="UP000676169">
    <property type="component" value="Chromosome"/>
</dbReference>
<keyword evidence="7 9" id="KW-0472">Membrane</keyword>
<protein>
    <recommendedName>
        <fullName evidence="9">Apolipoprotein N-acyltransferase</fullName>
        <shortName evidence="9">ALP N-acyltransferase</shortName>
        <ecNumber evidence="9">2.3.1.269</ecNumber>
    </recommendedName>
</protein>
<comment type="function">
    <text evidence="9">Catalyzes the phospholipid dependent N-acylation of the N-terminal cysteine of apolipoprotein, the last step in lipoprotein maturation.</text>
</comment>
<evidence type="ECO:0000256" key="6">
    <source>
        <dbReference type="ARBA" id="ARBA00022989"/>
    </source>
</evidence>
<dbReference type="PROSITE" id="PS50263">
    <property type="entry name" value="CN_HYDROLASE"/>
    <property type="match status" value="1"/>
</dbReference>
<evidence type="ECO:0000256" key="7">
    <source>
        <dbReference type="ARBA" id="ARBA00023136"/>
    </source>
</evidence>
<keyword evidence="6 9" id="KW-1133">Transmembrane helix</keyword>
<evidence type="ECO:0000313" key="12">
    <source>
        <dbReference type="Proteomes" id="UP000676169"/>
    </source>
</evidence>
<dbReference type="RefSeq" id="WP_211631702.1">
    <property type="nucleotide sequence ID" value="NZ_CP073100.1"/>
</dbReference>
<dbReference type="InterPro" id="IPR003010">
    <property type="entry name" value="C-N_Hydrolase"/>
</dbReference>
<dbReference type="EMBL" id="CP073100">
    <property type="protein sequence ID" value="QUE51563.1"/>
    <property type="molecule type" value="Genomic_DNA"/>
</dbReference>
<dbReference type="InterPro" id="IPR036526">
    <property type="entry name" value="C-N_Hydrolase_sf"/>
</dbReference>
<comment type="catalytic activity">
    <reaction evidence="9">
        <text>N-terminal S-1,2-diacyl-sn-glyceryl-L-cysteinyl-[lipoprotein] + a glycerophospholipid = N-acyl-S-1,2-diacyl-sn-glyceryl-L-cysteinyl-[lipoprotein] + a 2-acyl-sn-glycero-3-phospholipid + H(+)</text>
        <dbReference type="Rhea" id="RHEA:48228"/>
        <dbReference type="Rhea" id="RHEA-COMP:14681"/>
        <dbReference type="Rhea" id="RHEA-COMP:14684"/>
        <dbReference type="ChEBI" id="CHEBI:15378"/>
        <dbReference type="ChEBI" id="CHEBI:136912"/>
        <dbReference type="ChEBI" id="CHEBI:140656"/>
        <dbReference type="ChEBI" id="CHEBI:140657"/>
        <dbReference type="ChEBI" id="CHEBI:140660"/>
        <dbReference type="EC" id="2.3.1.269"/>
    </reaction>
</comment>
<evidence type="ECO:0000256" key="3">
    <source>
        <dbReference type="ARBA" id="ARBA00022475"/>
    </source>
</evidence>
<comment type="pathway">
    <text evidence="9">Protein modification; lipoprotein biosynthesis (N-acyl transfer).</text>
</comment>
<evidence type="ECO:0000256" key="4">
    <source>
        <dbReference type="ARBA" id="ARBA00022679"/>
    </source>
</evidence>
<feature type="transmembrane region" description="Helical" evidence="9">
    <location>
        <begin position="121"/>
        <end position="146"/>
    </location>
</feature>
<dbReference type="InterPro" id="IPR045378">
    <property type="entry name" value="LNT_N"/>
</dbReference>
<evidence type="ECO:0000313" key="11">
    <source>
        <dbReference type="EMBL" id="QUE51563.1"/>
    </source>
</evidence>
<dbReference type="GO" id="GO:0042158">
    <property type="term" value="P:lipoprotein biosynthetic process"/>
    <property type="evidence" value="ECO:0007669"/>
    <property type="project" value="UniProtKB-UniRule"/>
</dbReference>
<keyword evidence="4 9" id="KW-0808">Transferase</keyword>
<dbReference type="PANTHER" id="PTHR38686:SF1">
    <property type="entry name" value="APOLIPOPROTEIN N-ACYLTRANSFERASE"/>
    <property type="match status" value="1"/>
</dbReference>
<evidence type="ECO:0000256" key="8">
    <source>
        <dbReference type="ARBA" id="ARBA00023315"/>
    </source>
</evidence>
<comment type="subcellular location">
    <subcellularLocation>
        <location evidence="1 9">Cell membrane</location>
        <topology evidence="1 9">Multi-pass membrane protein</topology>
    </subcellularLocation>
</comment>
<evidence type="ECO:0000256" key="2">
    <source>
        <dbReference type="ARBA" id="ARBA00010065"/>
    </source>
</evidence>
<evidence type="ECO:0000256" key="1">
    <source>
        <dbReference type="ARBA" id="ARBA00004651"/>
    </source>
</evidence>
<comment type="similarity">
    <text evidence="2 9">Belongs to the CN hydrolase family. Apolipoprotein N-acyltransferase subfamily.</text>
</comment>
<dbReference type="KEGG" id="lamb:KBB96_01410"/>
<dbReference type="SUPFAM" id="SSF56317">
    <property type="entry name" value="Carbon-nitrogen hydrolase"/>
    <property type="match status" value="1"/>
</dbReference>
<feature type="transmembrane region" description="Helical" evidence="9">
    <location>
        <begin position="57"/>
        <end position="76"/>
    </location>
</feature>
<dbReference type="HAMAP" id="MF_01148">
    <property type="entry name" value="Lnt"/>
    <property type="match status" value="1"/>
</dbReference>
<keyword evidence="3 9" id="KW-1003">Cell membrane</keyword>